<gene>
    <name evidence="3" type="primary">20211991</name>
    <name evidence="2" type="ORF">HELRODRAFT_191607</name>
</gene>
<dbReference type="InParanoid" id="T1FT44"/>
<sequence length="142" mass="15637">MKVLFVVLLLAYEYAHAANHYCSICNAKVSLGAGLTDDCFLKPVLSDCKADEHGCYASLKINTAAKTMEFKRSCTAEGKELGQSSVNGDEILMERFFSEYGSNCDNGEILFSHNSLSGAQLATFKDAVKNWERPECDFTGRI</sequence>
<keyword evidence="1" id="KW-0732">Signal</keyword>
<name>T1FT44_HELRO</name>
<reference evidence="3" key="3">
    <citation type="submission" date="2015-06" db="UniProtKB">
        <authorList>
            <consortium name="EnsemblMetazoa"/>
        </authorList>
    </citation>
    <scope>IDENTIFICATION</scope>
</reference>
<protein>
    <recommendedName>
        <fullName evidence="5">UPAR/Ly6 domain-containing protein</fullName>
    </recommendedName>
</protein>
<evidence type="ECO:0000313" key="2">
    <source>
        <dbReference type="EMBL" id="ESO04516.1"/>
    </source>
</evidence>
<dbReference type="AlphaFoldDB" id="T1FT44"/>
<dbReference type="GeneID" id="20211991"/>
<organism evidence="3 4">
    <name type="scientific">Helobdella robusta</name>
    <name type="common">Californian leech</name>
    <dbReference type="NCBI Taxonomy" id="6412"/>
    <lineage>
        <taxon>Eukaryota</taxon>
        <taxon>Metazoa</taxon>
        <taxon>Spiralia</taxon>
        <taxon>Lophotrochozoa</taxon>
        <taxon>Annelida</taxon>
        <taxon>Clitellata</taxon>
        <taxon>Hirudinea</taxon>
        <taxon>Rhynchobdellida</taxon>
        <taxon>Glossiphoniidae</taxon>
        <taxon>Helobdella</taxon>
    </lineage>
</organism>
<evidence type="ECO:0000313" key="4">
    <source>
        <dbReference type="Proteomes" id="UP000015101"/>
    </source>
</evidence>
<dbReference type="RefSeq" id="XP_009017095.1">
    <property type="nucleotide sequence ID" value="XM_009018847.1"/>
</dbReference>
<dbReference type="HOGENOM" id="CLU_1724293_0_0_1"/>
<evidence type="ECO:0000313" key="3">
    <source>
        <dbReference type="EnsemblMetazoa" id="HelroP191607"/>
    </source>
</evidence>
<dbReference type="CTD" id="20211991"/>
<evidence type="ECO:0000256" key="1">
    <source>
        <dbReference type="SAM" id="SignalP"/>
    </source>
</evidence>
<evidence type="ECO:0008006" key="5">
    <source>
        <dbReference type="Google" id="ProtNLM"/>
    </source>
</evidence>
<reference evidence="4" key="1">
    <citation type="submission" date="2012-12" db="EMBL/GenBank/DDBJ databases">
        <authorList>
            <person name="Hellsten U."/>
            <person name="Grimwood J."/>
            <person name="Chapman J.A."/>
            <person name="Shapiro H."/>
            <person name="Aerts A."/>
            <person name="Otillar R.P."/>
            <person name="Terry A.Y."/>
            <person name="Boore J.L."/>
            <person name="Simakov O."/>
            <person name="Marletaz F."/>
            <person name="Cho S.-J."/>
            <person name="Edsinger-Gonzales E."/>
            <person name="Havlak P."/>
            <person name="Kuo D.-H."/>
            <person name="Larsson T."/>
            <person name="Lv J."/>
            <person name="Arendt D."/>
            <person name="Savage R."/>
            <person name="Osoegawa K."/>
            <person name="de Jong P."/>
            <person name="Lindberg D.R."/>
            <person name="Seaver E.C."/>
            <person name="Weisblat D.A."/>
            <person name="Putnam N.H."/>
            <person name="Grigoriev I.V."/>
            <person name="Rokhsar D.S."/>
        </authorList>
    </citation>
    <scope>NUCLEOTIDE SEQUENCE</scope>
</reference>
<dbReference type="EnsemblMetazoa" id="HelroT191607">
    <property type="protein sequence ID" value="HelroP191607"/>
    <property type="gene ID" value="HelroG191607"/>
</dbReference>
<dbReference type="KEGG" id="hro:HELRODRAFT_191607"/>
<dbReference type="EMBL" id="KB096457">
    <property type="protein sequence ID" value="ESO04516.1"/>
    <property type="molecule type" value="Genomic_DNA"/>
</dbReference>
<reference evidence="2 4" key="2">
    <citation type="journal article" date="2013" name="Nature">
        <title>Insights into bilaterian evolution from three spiralian genomes.</title>
        <authorList>
            <person name="Simakov O."/>
            <person name="Marletaz F."/>
            <person name="Cho S.J."/>
            <person name="Edsinger-Gonzales E."/>
            <person name="Havlak P."/>
            <person name="Hellsten U."/>
            <person name="Kuo D.H."/>
            <person name="Larsson T."/>
            <person name="Lv J."/>
            <person name="Arendt D."/>
            <person name="Savage R."/>
            <person name="Osoegawa K."/>
            <person name="de Jong P."/>
            <person name="Grimwood J."/>
            <person name="Chapman J.A."/>
            <person name="Shapiro H."/>
            <person name="Aerts A."/>
            <person name="Otillar R.P."/>
            <person name="Terry A.Y."/>
            <person name="Boore J.L."/>
            <person name="Grigoriev I.V."/>
            <person name="Lindberg D.R."/>
            <person name="Seaver E.C."/>
            <person name="Weisblat D.A."/>
            <person name="Putnam N.H."/>
            <person name="Rokhsar D.S."/>
        </authorList>
    </citation>
    <scope>NUCLEOTIDE SEQUENCE</scope>
</reference>
<proteinExistence type="predicted"/>
<accession>T1FT44</accession>
<keyword evidence="4" id="KW-1185">Reference proteome</keyword>
<feature type="chain" id="PRO_5010980925" description="UPAR/Ly6 domain-containing protein" evidence="1">
    <location>
        <begin position="18"/>
        <end position="142"/>
    </location>
</feature>
<feature type="signal peptide" evidence="1">
    <location>
        <begin position="1"/>
        <end position="17"/>
    </location>
</feature>
<dbReference type="Proteomes" id="UP000015101">
    <property type="component" value="Unassembled WGS sequence"/>
</dbReference>
<dbReference type="EMBL" id="AMQM01004092">
    <property type="status" value="NOT_ANNOTATED_CDS"/>
    <property type="molecule type" value="Genomic_DNA"/>
</dbReference>